<organism evidence="2 3">
    <name type="scientific">Prorocentrum cordatum</name>
    <dbReference type="NCBI Taxonomy" id="2364126"/>
    <lineage>
        <taxon>Eukaryota</taxon>
        <taxon>Sar</taxon>
        <taxon>Alveolata</taxon>
        <taxon>Dinophyceae</taxon>
        <taxon>Prorocentrales</taxon>
        <taxon>Prorocentraceae</taxon>
        <taxon>Prorocentrum</taxon>
    </lineage>
</organism>
<feature type="region of interest" description="Disordered" evidence="1">
    <location>
        <begin position="341"/>
        <end position="386"/>
    </location>
</feature>
<gene>
    <name evidence="2" type="ORF">PCOR1329_LOCUS9393</name>
</gene>
<protein>
    <submittedName>
        <fullName evidence="2">Uncharacterized protein</fullName>
    </submittedName>
</protein>
<sequence length="517" mass="56387">MSDAPTLRIRLGAVRSALADLSGARHEQLSKAQANAVVYMLQRAQLNPDEKATLALMSSQVNWFDGHDAQVMSLLVASPAPRQSTTGNIGQKYTSFVEFFTEAEWKKMLEENPSSSAILSLIISRVIRLGGRNVCEYSNKLMTSLWLMLCDPSVDSMSFFQKKKQFLYVKRECRRIADTTPRLMMDQRIDTLPPLPDEFATLYPAAYNKAFSTRPGDGPMRCPLNMQRLLEIDNSYRCRGSGPELDFQRGAQSSATSLALAPIEPQSDIRQMLLQSQQQMQQMQAFAINAMQLVAGNRGGAAAPGSGGAGNGLLENLEVFSQGARAGGRPSSNRLQLLTPDHHRQQSAPSPRQQRGDLAPPLDQADGHHESSMAPLPQPESAPDHGAIQVTPQRHRDQPAAPGDQPDSVHNAMKMMEEKRLAAKGRKRAFSVSKKPSAMKAATKGGSGKTKGIDYSDLLSITKSTMKKTTRGAFTSKACDNTKERASVAGMSPAKVLVIAREAYAAAASKWDELKVC</sequence>
<evidence type="ECO:0000313" key="2">
    <source>
        <dbReference type="EMBL" id="CAK0801544.1"/>
    </source>
</evidence>
<evidence type="ECO:0000313" key="3">
    <source>
        <dbReference type="Proteomes" id="UP001189429"/>
    </source>
</evidence>
<name>A0ABN9Q6Z5_9DINO</name>
<accession>A0ABN9Q6Z5</accession>
<keyword evidence="3" id="KW-1185">Reference proteome</keyword>
<dbReference type="Proteomes" id="UP001189429">
    <property type="component" value="Unassembled WGS sequence"/>
</dbReference>
<reference evidence="2" key="1">
    <citation type="submission" date="2023-10" db="EMBL/GenBank/DDBJ databases">
        <authorList>
            <person name="Chen Y."/>
            <person name="Shah S."/>
            <person name="Dougan E. K."/>
            <person name="Thang M."/>
            <person name="Chan C."/>
        </authorList>
    </citation>
    <scope>NUCLEOTIDE SEQUENCE [LARGE SCALE GENOMIC DNA]</scope>
</reference>
<feature type="region of interest" description="Disordered" evidence="1">
    <location>
        <begin position="425"/>
        <end position="449"/>
    </location>
</feature>
<comment type="caution">
    <text evidence="2">The sequence shown here is derived from an EMBL/GenBank/DDBJ whole genome shotgun (WGS) entry which is preliminary data.</text>
</comment>
<evidence type="ECO:0000256" key="1">
    <source>
        <dbReference type="SAM" id="MobiDB-lite"/>
    </source>
</evidence>
<dbReference type="EMBL" id="CAUYUJ010002614">
    <property type="protein sequence ID" value="CAK0801544.1"/>
    <property type="molecule type" value="Genomic_DNA"/>
</dbReference>
<proteinExistence type="predicted"/>